<protein>
    <submittedName>
        <fullName evidence="4">Metallophosphoesterase family protein</fullName>
    </submittedName>
</protein>
<dbReference type="SUPFAM" id="SSF56300">
    <property type="entry name" value="Metallo-dependent phosphatases"/>
    <property type="match status" value="1"/>
</dbReference>
<dbReference type="RefSeq" id="WP_207088767.1">
    <property type="nucleotide sequence ID" value="NZ_JAFLQW010000379.1"/>
</dbReference>
<dbReference type="Gene3D" id="3.60.21.10">
    <property type="match status" value="1"/>
</dbReference>
<dbReference type="PANTHER" id="PTHR22953:SF153">
    <property type="entry name" value="PURPLE ACID PHOSPHATASE"/>
    <property type="match status" value="1"/>
</dbReference>
<sequence>MLTPPPSALQPAIGTPRKLWLLILLFFCSLSLVLLSPGLSLMVFPPQLLTDPFLQFPTSNSVRVVWFTEFAGIQHRVEYGENGSNLVGATTTKLSLTREDERSHFGSQTEDGSVYPKPTVRDIWRHEAEITGLTPGVRVPYWVTSLREDQVEIKGDRFTLAANPEPGSDLKILLTSDHQLMPMTAANLQKVVETIGRVDAVFHAGDLINIPDRASEWFDDNRGNAFFPVMQGRAQYNFKSESGEQVYTGGKIIQHAPLFPTVGNHEVMGRFSTEKDLSEQFIDAFPRPIADRLYEEKSEEINPEDSPVLRDRWLIDNSFNTTTFNEIFNLPNSEGKNYYAVTFGDVRLVVLYITNIWRNPSLGPKTKGRYRERADHLTQPEQWGYGQHIFEPITPGSPQYQWLEQELASSDFTEAKYKIVMFHHPPHSLGGNVVPAYTDPVQRLESDGIGRITVRYEYPKDKDYIIRDVVPLLESAGVQLVFYGHSHLWNRFVSSSGMHFLESSNVGNSYGAHDEDNPREVPKNYQETYAATGNPNGLDPVIPTLSPLLDDNGQPLPYIASNDISAFSIFETNTGIVSSYRFDARNPSATVVKFDEFKLKSSP</sequence>
<proteinExistence type="predicted"/>
<comment type="caution">
    <text evidence="4">The sequence shown here is derived from an EMBL/GenBank/DDBJ whole genome shotgun (WGS) entry which is preliminary data.</text>
</comment>
<dbReference type="InterPro" id="IPR029052">
    <property type="entry name" value="Metallo-depent_PP-like"/>
</dbReference>
<evidence type="ECO:0000256" key="2">
    <source>
        <dbReference type="SAM" id="Phobius"/>
    </source>
</evidence>
<organism evidence="4 5">
    <name type="scientific">Phormidium pseudopriestleyi FRX01</name>
    <dbReference type="NCBI Taxonomy" id="1759528"/>
    <lineage>
        <taxon>Bacteria</taxon>
        <taxon>Bacillati</taxon>
        <taxon>Cyanobacteriota</taxon>
        <taxon>Cyanophyceae</taxon>
        <taxon>Oscillatoriophycideae</taxon>
        <taxon>Oscillatoriales</taxon>
        <taxon>Oscillatoriaceae</taxon>
        <taxon>Phormidium</taxon>
    </lineage>
</organism>
<dbReference type="EMBL" id="JAFLQW010000379">
    <property type="protein sequence ID" value="MBO0350281.1"/>
    <property type="molecule type" value="Genomic_DNA"/>
</dbReference>
<evidence type="ECO:0000313" key="5">
    <source>
        <dbReference type="Proteomes" id="UP000664844"/>
    </source>
</evidence>
<dbReference type="Proteomes" id="UP000664844">
    <property type="component" value="Unassembled WGS sequence"/>
</dbReference>
<keyword evidence="2" id="KW-0812">Transmembrane</keyword>
<dbReference type="InterPro" id="IPR039331">
    <property type="entry name" value="PAPs-like"/>
</dbReference>
<dbReference type="InterPro" id="IPR004843">
    <property type="entry name" value="Calcineurin-like_PHP"/>
</dbReference>
<dbReference type="PANTHER" id="PTHR22953">
    <property type="entry name" value="ACID PHOSPHATASE RELATED"/>
    <property type="match status" value="1"/>
</dbReference>
<gene>
    <name evidence="4" type="ORF">J0895_14440</name>
</gene>
<name>A0ABS3FT24_9CYAN</name>
<keyword evidence="2" id="KW-1133">Transmembrane helix</keyword>
<keyword evidence="2" id="KW-0472">Membrane</keyword>
<evidence type="ECO:0000259" key="3">
    <source>
        <dbReference type="Pfam" id="PF00149"/>
    </source>
</evidence>
<evidence type="ECO:0000256" key="1">
    <source>
        <dbReference type="ARBA" id="ARBA00022729"/>
    </source>
</evidence>
<keyword evidence="1" id="KW-0732">Signal</keyword>
<feature type="domain" description="Calcineurin-like phosphoesterase" evidence="3">
    <location>
        <begin position="170"/>
        <end position="487"/>
    </location>
</feature>
<feature type="transmembrane region" description="Helical" evidence="2">
    <location>
        <begin position="20"/>
        <end position="44"/>
    </location>
</feature>
<evidence type="ECO:0000313" key="4">
    <source>
        <dbReference type="EMBL" id="MBO0350281.1"/>
    </source>
</evidence>
<keyword evidence="5" id="KW-1185">Reference proteome</keyword>
<reference evidence="4 5" key="1">
    <citation type="submission" date="2021-03" db="EMBL/GenBank/DDBJ databases">
        <title>Metabolic Capacity of the Antarctic Cyanobacterium Phormidium pseudopriestleyi that Sustains Oxygenic Photosynthesis in the Presence of Hydrogen Sulfide.</title>
        <authorList>
            <person name="Lumian J.E."/>
            <person name="Jungblut A.D."/>
            <person name="Dillon M.L."/>
            <person name="Hawes I."/>
            <person name="Doran P.T."/>
            <person name="Mackey T.J."/>
            <person name="Dick G.J."/>
            <person name="Grettenberger C.L."/>
            <person name="Sumner D.Y."/>
        </authorList>
    </citation>
    <scope>NUCLEOTIDE SEQUENCE [LARGE SCALE GENOMIC DNA]</scope>
    <source>
        <strain evidence="4 5">FRX01</strain>
    </source>
</reference>
<dbReference type="Pfam" id="PF00149">
    <property type="entry name" value="Metallophos"/>
    <property type="match status" value="1"/>
</dbReference>
<accession>A0ABS3FT24</accession>